<keyword evidence="2" id="KW-1185">Reference proteome</keyword>
<sequence length="53" mass="6380">MTTTRDQFTDPDGRRIGALALFRNTAGHPLTLRKRDRYELPWCRPAQRVRRRR</sequence>
<dbReference type="RefSeq" id="WP_344584249.1">
    <property type="nucleotide sequence ID" value="NZ_BAAARK010000052.1"/>
</dbReference>
<evidence type="ECO:0000313" key="2">
    <source>
        <dbReference type="Proteomes" id="UP001500994"/>
    </source>
</evidence>
<organism evidence="1 2">
    <name type="scientific">Streptomyces lunalinharesii</name>
    <dbReference type="NCBI Taxonomy" id="333384"/>
    <lineage>
        <taxon>Bacteria</taxon>
        <taxon>Bacillati</taxon>
        <taxon>Actinomycetota</taxon>
        <taxon>Actinomycetes</taxon>
        <taxon>Kitasatosporales</taxon>
        <taxon>Streptomycetaceae</taxon>
        <taxon>Streptomyces</taxon>
    </lineage>
</organism>
<proteinExistence type="predicted"/>
<reference evidence="2" key="1">
    <citation type="journal article" date="2019" name="Int. J. Syst. Evol. Microbiol.">
        <title>The Global Catalogue of Microorganisms (GCM) 10K type strain sequencing project: providing services to taxonomists for standard genome sequencing and annotation.</title>
        <authorList>
            <consortium name="The Broad Institute Genomics Platform"/>
            <consortium name="The Broad Institute Genome Sequencing Center for Infectious Disease"/>
            <person name="Wu L."/>
            <person name="Ma J."/>
        </authorList>
    </citation>
    <scope>NUCLEOTIDE SEQUENCE [LARGE SCALE GENOMIC DNA]</scope>
    <source>
        <strain evidence="2">JCM 16374</strain>
    </source>
</reference>
<evidence type="ECO:0000313" key="1">
    <source>
        <dbReference type="EMBL" id="GAA2690547.1"/>
    </source>
</evidence>
<accession>A0ABP6FEB3</accession>
<gene>
    <name evidence="1" type="ORF">GCM10009864_75860</name>
</gene>
<dbReference type="EMBL" id="BAAARK010000052">
    <property type="protein sequence ID" value="GAA2690547.1"/>
    <property type="molecule type" value="Genomic_DNA"/>
</dbReference>
<comment type="caution">
    <text evidence="1">The sequence shown here is derived from an EMBL/GenBank/DDBJ whole genome shotgun (WGS) entry which is preliminary data.</text>
</comment>
<name>A0ABP6FEB3_9ACTN</name>
<dbReference type="Proteomes" id="UP001500994">
    <property type="component" value="Unassembled WGS sequence"/>
</dbReference>
<protein>
    <submittedName>
        <fullName evidence="1">Uncharacterized protein</fullName>
    </submittedName>
</protein>